<dbReference type="AlphaFoldDB" id="A0A4Z2GC76"/>
<organism evidence="2 3">
    <name type="scientific">Liparis tanakae</name>
    <name type="common">Tanaka's snailfish</name>
    <dbReference type="NCBI Taxonomy" id="230148"/>
    <lineage>
        <taxon>Eukaryota</taxon>
        <taxon>Metazoa</taxon>
        <taxon>Chordata</taxon>
        <taxon>Craniata</taxon>
        <taxon>Vertebrata</taxon>
        <taxon>Euteleostomi</taxon>
        <taxon>Actinopterygii</taxon>
        <taxon>Neopterygii</taxon>
        <taxon>Teleostei</taxon>
        <taxon>Neoteleostei</taxon>
        <taxon>Acanthomorphata</taxon>
        <taxon>Eupercaria</taxon>
        <taxon>Perciformes</taxon>
        <taxon>Cottioidei</taxon>
        <taxon>Cottales</taxon>
        <taxon>Liparidae</taxon>
        <taxon>Liparis</taxon>
    </lineage>
</organism>
<name>A0A4Z2GC76_9TELE</name>
<proteinExistence type="predicted"/>
<evidence type="ECO:0000313" key="3">
    <source>
        <dbReference type="Proteomes" id="UP000314294"/>
    </source>
</evidence>
<protein>
    <submittedName>
        <fullName evidence="2">Uncharacterized protein</fullName>
    </submittedName>
</protein>
<evidence type="ECO:0000256" key="1">
    <source>
        <dbReference type="SAM" id="MobiDB-lite"/>
    </source>
</evidence>
<sequence>MSKENQQPTGLAPAPSLATTSTTTLEITAGNPPPCNKELITEVQLGGAFFILFNKTLNQTTKSGQLDFMGETPGQREVLVLRAASVRGPCGDVNRRVVYSRRPAAPQRVSSQGDQHNNNVK</sequence>
<feature type="compositionally biased region" description="Polar residues" evidence="1">
    <location>
        <begin position="108"/>
        <end position="121"/>
    </location>
</feature>
<feature type="region of interest" description="Disordered" evidence="1">
    <location>
        <begin position="1"/>
        <end position="33"/>
    </location>
</feature>
<accession>A0A4Z2GC76</accession>
<dbReference type="EMBL" id="SRLO01000614">
    <property type="protein sequence ID" value="TNN50533.1"/>
    <property type="molecule type" value="Genomic_DNA"/>
</dbReference>
<keyword evidence="3" id="KW-1185">Reference proteome</keyword>
<feature type="compositionally biased region" description="Low complexity" evidence="1">
    <location>
        <begin position="11"/>
        <end position="25"/>
    </location>
</feature>
<feature type="region of interest" description="Disordered" evidence="1">
    <location>
        <begin position="101"/>
        <end position="121"/>
    </location>
</feature>
<dbReference type="Proteomes" id="UP000314294">
    <property type="component" value="Unassembled WGS sequence"/>
</dbReference>
<evidence type="ECO:0000313" key="2">
    <source>
        <dbReference type="EMBL" id="TNN50533.1"/>
    </source>
</evidence>
<reference evidence="2 3" key="1">
    <citation type="submission" date="2019-03" db="EMBL/GenBank/DDBJ databases">
        <title>First draft genome of Liparis tanakae, snailfish: a comprehensive survey of snailfish specific genes.</title>
        <authorList>
            <person name="Kim W."/>
            <person name="Song I."/>
            <person name="Jeong J.-H."/>
            <person name="Kim D."/>
            <person name="Kim S."/>
            <person name="Ryu S."/>
            <person name="Song J.Y."/>
            <person name="Lee S.K."/>
        </authorList>
    </citation>
    <scope>NUCLEOTIDE SEQUENCE [LARGE SCALE GENOMIC DNA]</scope>
    <source>
        <tissue evidence="2">Muscle</tissue>
    </source>
</reference>
<gene>
    <name evidence="2" type="ORF">EYF80_039282</name>
</gene>
<dbReference type="OrthoDB" id="10056585at2759"/>
<comment type="caution">
    <text evidence="2">The sequence shown here is derived from an EMBL/GenBank/DDBJ whole genome shotgun (WGS) entry which is preliminary data.</text>
</comment>